<feature type="region of interest" description="Disordered" evidence="1">
    <location>
        <begin position="201"/>
        <end position="241"/>
    </location>
</feature>
<feature type="compositionally biased region" description="Basic and acidic residues" evidence="1">
    <location>
        <begin position="227"/>
        <end position="241"/>
    </location>
</feature>
<sequence length="281" mass="31016">MVLFSRASFQIGPMAKEVNSNSPPGVFQLFNENRTFFFESDISSLPNPPATLPDSSTASTMTVSKSWKSLSQPNLSVASSHRTSVSKPTAVLTPANLHLPAAIMAPTTSGSHFHGHYRHNADTGSAEGHYHTDPSYNSSGILKSFKHELHLFGHKAPRQTVSNPSTPRRGSSPELLVDVAEDEYRQRANSDPRKLSLVPEEWGQDRERSDSRVALPVPTSQPTDLGCPDRPRSLSPDLDYKQRSISPTLQLTKKVKDWFHSPQSQVEVNKQELNAFSPSSF</sequence>
<proteinExistence type="predicted"/>
<keyword evidence="3" id="KW-1185">Reference proteome</keyword>
<dbReference type="EMBL" id="JBAMIC010000012">
    <property type="protein sequence ID" value="KAK7098647.1"/>
    <property type="molecule type" value="Genomic_DNA"/>
</dbReference>
<comment type="caution">
    <text evidence="2">The sequence shown here is derived from an EMBL/GenBank/DDBJ whole genome shotgun (WGS) entry which is preliminary data.</text>
</comment>
<dbReference type="Proteomes" id="UP001374579">
    <property type="component" value="Unassembled WGS sequence"/>
</dbReference>
<evidence type="ECO:0000313" key="3">
    <source>
        <dbReference type="Proteomes" id="UP001374579"/>
    </source>
</evidence>
<feature type="compositionally biased region" description="Polar residues" evidence="1">
    <location>
        <begin position="159"/>
        <end position="169"/>
    </location>
</feature>
<name>A0AAN9B498_9CAEN</name>
<accession>A0AAN9B498</accession>
<evidence type="ECO:0000313" key="2">
    <source>
        <dbReference type="EMBL" id="KAK7098647.1"/>
    </source>
</evidence>
<organism evidence="2 3">
    <name type="scientific">Littorina saxatilis</name>
    <dbReference type="NCBI Taxonomy" id="31220"/>
    <lineage>
        <taxon>Eukaryota</taxon>
        <taxon>Metazoa</taxon>
        <taxon>Spiralia</taxon>
        <taxon>Lophotrochozoa</taxon>
        <taxon>Mollusca</taxon>
        <taxon>Gastropoda</taxon>
        <taxon>Caenogastropoda</taxon>
        <taxon>Littorinimorpha</taxon>
        <taxon>Littorinoidea</taxon>
        <taxon>Littorinidae</taxon>
        <taxon>Littorina</taxon>
    </lineage>
</organism>
<dbReference type="AlphaFoldDB" id="A0AAN9B498"/>
<evidence type="ECO:0000256" key="1">
    <source>
        <dbReference type="SAM" id="MobiDB-lite"/>
    </source>
</evidence>
<feature type="region of interest" description="Disordered" evidence="1">
    <location>
        <begin position="154"/>
        <end position="175"/>
    </location>
</feature>
<gene>
    <name evidence="2" type="ORF">V1264_002897</name>
</gene>
<reference evidence="2 3" key="1">
    <citation type="submission" date="2024-02" db="EMBL/GenBank/DDBJ databases">
        <title>Chromosome-scale genome assembly of the rough periwinkle Littorina saxatilis.</title>
        <authorList>
            <person name="De Jode A."/>
            <person name="Faria R."/>
            <person name="Formenti G."/>
            <person name="Sims Y."/>
            <person name="Smith T.P."/>
            <person name="Tracey A."/>
            <person name="Wood J.M.D."/>
            <person name="Zagrodzka Z.B."/>
            <person name="Johannesson K."/>
            <person name="Butlin R.K."/>
            <person name="Leder E.H."/>
        </authorList>
    </citation>
    <scope>NUCLEOTIDE SEQUENCE [LARGE SCALE GENOMIC DNA]</scope>
    <source>
        <strain evidence="2">Snail1</strain>
        <tissue evidence="2">Muscle</tissue>
    </source>
</reference>
<protein>
    <submittedName>
        <fullName evidence="2">Uncharacterized protein</fullName>
    </submittedName>
</protein>